<dbReference type="InterPro" id="IPR011765">
    <property type="entry name" value="Pept_M16_N"/>
</dbReference>
<keyword evidence="6" id="KW-0482">Metalloprotease</keyword>
<dbReference type="GO" id="GO:0005829">
    <property type="term" value="C:cytosol"/>
    <property type="evidence" value="ECO:0007669"/>
    <property type="project" value="TreeGrafter"/>
</dbReference>
<keyword evidence="2" id="KW-0645">Protease</keyword>
<dbReference type="Pfam" id="PF22456">
    <property type="entry name" value="PqqF-like_C_4"/>
    <property type="match status" value="1"/>
</dbReference>
<sequence>MKRNSSRFTNPAPLSLSISQALMASTPPPSDNIVIKPPRDKRSYRVLHLPNGLCAVLIHDPEISPDDGNPPDQTPEDVESNISSNSSGGGGEEEEKMGSKKNRGVSETKKAAVALCVGMGSFSDPIEVPGLAHILEHMLFMGSAEFPDENEYDSYLSKHGGSSNAYTSPESTCYHFQVKHEFLKGALERFSQFFISPLVKLEAMEREILAVDSEFSKDLQNDACRLEQLRCHTAVSSHTFNRFTCGNKKTLVDDASENGINIHEQIMHLYNENYYGSLMKLVVIGGESLDVIEDWVVELFSNVRQGPREQIKSEEAQKEVLSIWKAAQKEVLPIWKAGKLYRLQAVKDVNSLELSWTLPCLYNEYLKKPHRYLSQLMGDEGRGSLYFFLKAKGWITSLCSGVADRSFIAFIYTVTIHLTDSGLEKVYEIIGFVYQYIKLIRQVDPQEWIFKEIQDLANIAFIFAEEQPQAGFAVELAENLLLYPEEHIIYGDYALEVWDEALIKRVLSFLTPENMRGDILSKSIGKHSKDVQYEPWYGSQYTEEDISYSLLELWRDPLEVDSSFHLPLKNEFIPSDFSLHCVNSSNSHANAVLPVCIVDKPLIKLWYKLDDTFKVPRASIYFLITMKGGCDDVKSCLLSCLFGILLEDKLNEIAYQAADAMLHTSLSCDGDQLGLTLYGFSDKILVLLSKILTTAKCFLPAEDRFKVMKEAMERASRNANVNPLSHSSYLRYEVLLEKFWDLDDQFSCLVGLTVADLEAFIPQLLSQLYVEGFCHGNLSEEEALNISDIFSLNFPVQPLPLELRHKDRLLCLTPGAYLVRDASVKNKLEQNSVLELYFQIEPDTGTEPTRTSALVDLFGQIVAEPFFNQLRTKEQLGYRVSCGGSTMCRILGYSFCIQSSEYNPMYLHRRVNKFIDSLKELLEGLDNESFENYRSGLIAEKLEKFTSQSYEASYLWSQIASKRYCFKMWEKEAEELKSISKNDVIDWYNTYLKPTSQKCRRLATHVWGSNTNIMDEETPMKSAKTIENIRSFKMSSEFYPSAC</sequence>
<keyword evidence="4" id="KW-0378">Hydrolase</keyword>
<dbReference type="Pfam" id="PF05193">
    <property type="entry name" value="Peptidase_M16_C"/>
    <property type="match status" value="1"/>
</dbReference>
<evidence type="ECO:0000259" key="9">
    <source>
        <dbReference type="Pfam" id="PF00675"/>
    </source>
</evidence>
<dbReference type="InterPro" id="IPR054734">
    <property type="entry name" value="PqqF-like_C_4"/>
</dbReference>
<evidence type="ECO:0000259" key="10">
    <source>
        <dbReference type="Pfam" id="PF05193"/>
    </source>
</evidence>
<evidence type="ECO:0000259" key="11">
    <source>
        <dbReference type="Pfam" id="PF16187"/>
    </source>
</evidence>
<evidence type="ECO:0000256" key="8">
    <source>
        <dbReference type="SAM" id="MobiDB-lite"/>
    </source>
</evidence>
<dbReference type="PROSITE" id="PS00143">
    <property type="entry name" value="INSULINASE"/>
    <property type="match status" value="1"/>
</dbReference>
<dbReference type="GO" id="GO:0004222">
    <property type="term" value="F:metalloendopeptidase activity"/>
    <property type="evidence" value="ECO:0007669"/>
    <property type="project" value="InterPro"/>
</dbReference>
<keyword evidence="3" id="KW-0479">Metal-binding</keyword>
<dbReference type="Gene3D" id="3.30.830.10">
    <property type="entry name" value="Metalloenzyme, LuxS/M16 peptidase-like"/>
    <property type="match status" value="4"/>
</dbReference>
<evidence type="ECO:0000313" key="13">
    <source>
        <dbReference type="EMBL" id="KAF6164742.1"/>
    </source>
</evidence>
<evidence type="ECO:0000256" key="3">
    <source>
        <dbReference type="ARBA" id="ARBA00022723"/>
    </source>
</evidence>
<dbReference type="InterPro" id="IPR032632">
    <property type="entry name" value="Peptidase_M16_M"/>
</dbReference>
<evidence type="ECO:0000256" key="2">
    <source>
        <dbReference type="ARBA" id="ARBA00022670"/>
    </source>
</evidence>
<dbReference type="GO" id="GO:0006508">
    <property type="term" value="P:proteolysis"/>
    <property type="evidence" value="ECO:0007669"/>
    <property type="project" value="UniProtKB-KW"/>
</dbReference>
<protein>
    <recommendedName>
        <fullName evidence="15">Nardilysin</fullName>
    </recommendedName>
</protein>
<dbReference type="SUPFAM" id="SSF63411">
    <property type="entry name" value="LuxS/MPP-like metallohydrolase"/>
    <property type="match status" value="4"/>
</dbReference>
<dbReference type="InterPro" id="IPR011249">
    <property type="entry name" value="Metalloenz_LuxS/M16"/>
</dbReference>
<dbReference type="PANTHER" id="PTHR43690">
    <property type="entry name" value="NARDILYSIN"/>
    <property type="match status" value="1"/>
</dbReference>
<dbReference type="InterPro" id="IPR001431">
    <property type="entry name" value="Pept_M16_Zn_BS"/>
</dbReference>
<accession>A0A7J7NCP8</accession>
<feature type="domain" description="Peptidase M16 C-terminal" evidence="10">
    <location>
        <begin position="263"/>
        <end position="454"/>
    </location>
</feature>
<gene>
    <name evidence="13" type="ORF">GIB67_040994</name>
</gene>
<dbReference type="OrthoDB" id="952271at2759"/>
<evidence type="ECO:0000259" key="12">
    <source>
        <dbReference type="Pfam" id="PF22456"/>
    </source>
</evidence>
<feature type="region of interest" description="Disordered" evidence="8">
    <location>
        <begin position="59"/>
        <end position="104"/>
    </location>
</feature>
<dbReference type="PANTHER" id="PTHR43690:SF18">
    <property type="entry name" value="INSULIN-DEGRADING ENZYME-RELATED"/>
    <property type="match status" value="1"/>
</dbReference>
<evidence type="ECO:0000256" key="6">
    <source>
        <dbReference type="ARBA" id="ARBA00023049"/>
    </source>
</evidence>
<dbReference type="Pfam" id="PF16187">
    <property type="entry name" value="Peptidase_M16_M"/>
    <property type="match status" value="1"/>
</dbReference>
<evidence type="ECO:0000256" key="7">
    <source>
        <dbReference type="RuleBase" id="RU004447"/>
    </source>
</evidence>
<name>A0A7J7NCP8_9MAGN</name>
<dbReference type="Proteomes" id="UP000541444">
    <property type="component" value="Unassembled WGS sequence"/>
</dbReference>
<proteinExistence type="inferred from homology"/>
<feature type="domain" description="Peptidase M16 middle/third" evidence="11">
    <location>
        <begin position="461"/>
        <end position="745"/>
    </location>
</feature>
<feature type="domain" description="Coenzyme PQQ synthesis protein F-like C-terminal lobe" evidence="12">
    <location>
        <begin position="857"/>
        <end position="956"/>
    </location>
</feature>
<feature type="domain" description="Peptidase M16 N-terminal" evidence="9">
    <location>
        <begin position="107"/>
        <end position="232"/>
    </location>
</feature>
<evidence type="ECO:0000313" key="14">
    <source>
        <dbReference type="Proteomes" id="UP000541444"/>
    </source>
</evidence>
<dbReference type="InterPro" id="IPR007863">
    <property type="entry name" value="Peptidase_M16_C"/>
</dbReference>
<comment type="similarity">
    <text evidence="1 7">Belongs to the peptidase M16 family.</text>
</comment>
<dbReference type="Pfam" id="PF00675">
    <property type="entry name" value="Peptidase_M16"/>
    <property type="match status" value="1"/>
</dbReference>
<dbReference type="InterPro" id="IPR050626">
    <property type="entry name" value="Peptidase_M16"/>
</dbReference>
<reference evidence="13 14" key="1">
    <citation type="journal article" date="2020" name="IScience">
        <title>Genome Sequencing of the Endangered Kingdonia uniflora (Circaeasteraceae, Ranunculales) Reveals Potential Mechanisms of Evolutionary Specialization.</title>
        <authorList>
            <person name="Sun Y."/>
            <person name="Deng T."/>
            <person name="Zhang A."/>
            <person name="Moore M.J."/>
            <person name="Landis J.B."/>
            <person name="Lin N."/>
            <person name="Zhang H."/>
            <person name="Zhang X."/>
            <person name="Huang J."/>
            <person name="Zhang X."/>
            <person name="Sun H."/>
            <person name="Wang H."/>
        </authorList>
    </citation>
    <scope>NUCLEOTIDE SEQUENCE [LARGE SCALE GENOMIC DNA]</scope>
    <source>
        <strain evidence="13">TB1705</strain>
        <tissue evidence="13">Leaf</tissue>
    </source>
</reference>
<evidence type="ECO:0000256" key="5">
    <source>
        <dbReference type="ARBA" id="ARBA00022833"/>
    </source>
</evidence>
<keyword evidence="14" id="KW-1185">Reference proteome</keyword>
<evidence type="ECO:0000256" key="1">
    <source>
        <dbReference type="ARBA" id="ARBA00007261"/>
    </source>
</evidence>
<dbReference type="FunFam" id="3.30.830.10:FF:000005">
    <property type="entry name" value="nardilysin isoform X1"/>
    <property type="match status" value="1"/>
</dbReference>
<keyword evidence="5" id="KW-0862">Zinc</keyword>
<dbReference type="EMBL" id="JACGCM010000911">
    <property type="protein sequence ID" value="KAF6164742.1"/>
    <property type="molecule type" value="Genomic_DNA"/>
</dbReference>
<comment type="caution">
    <text evidence="13">The sequence shown here is derived from an EMBL/GenBank/DDBJ whole genome shotgun (WGS) entry which is preliminary data.</text>
</comment>
<evidence type="ECO:0008006" key="15">
    <source>
        <dbReference type="Google" id="ProtNLM"/>
    </source>
</evidence>
<organism evidence="13 14">
    <name type="scientific">Kingdonia uniflora</name>
    <dbReference type="NCBI Taxonomy" id="39325"/>
    <lineage>
        <taxon>Eukaryota</taxon>
        <taxon>Viridiplantae</taxon>
        <taxon>Streptophyta</taxon>
        <taxon>Embryophyta</taxon>
        <taxon>Tracheophyta</taxon>
        <taxon>Spermatophyta</taxon>
        <taxon>Magnoliopsida</taxon>
        <taxon>Ranunculales</taxon>
        <taxon>Circaeasteraceae</taxon>
        <taxon>Kingdonia</taxon>
    </lineage>
</organism>
<evidence type="ECO:0000256" key="4">
    <source>
        <dbReference type="ARBA" id="ARBA00022801"/>
    </source>
</evidence>
<dbReference type="GO" id="GO:0046872">
    <property type="term" value="F:metal ion binding"/>
    <property type="evidence" value="ECO:0007669"/>
    <property type="project" value="UniProtKB-KW"/>
</dbReference>
<dbReference type="AlphaFoldDB" id="A0A7J7NCP8"/>